<dbReference type="PANTHER" id="PTHR23501">
    <property type="entry name" value="MAJOR FACILITATOR SUPERFAMILY"/>
    <property type="match status" value="1"/>
</dbReference>
<evidence type="ECO:0000256" key="3">
    <source>
        <dbReference type="ARBA" id="ARBA00022989"/>
    </source>
</evidence>
<feature type="transmembrane region" description="Helical" evidence="6">
    <location>
        <begin position="426"/>
        <end position="448"/>
    </location>
</feature>
<gene>
    <name evidence="8" type="ORF">FOMPIDRAFT_86331</name>
</gene>
<dbReference type="STRING" id="743788.S8DV53"/>
<organism evidence="8 9">
    <name type="scientific">Fomitopsis schrenkii</name>
    <name type="common">Brown rot fungus</name>
    <dbReference type="NCBI Taxonomy" id="2126942"/>
    <lineage>
        <taxon>Eukaryota</taxon>
        <taxon>Fungi</taxon>
        <taxon>Dikarya</taxon>
        <taxon>Basidiomycota</taxon>
        <taxon>Agaricomycotina</taxon>
        <taxon>Agaricomycetes</taxon>
        <taxon>Polyporales</taxon>
        <taxon>Fomitopsis</taxon>
    </lineage>
</organism>
<dbReference type="InterPro" id="IPR036259">
    <property type="entry name" value="MFS_trans_sf"/>
</dbReference>
<dbReference type="HOGENOM" id="CLU_000960_22_1_1"/>
<feature type="transmembrane region" description="Helical" evidence="6">
    <location>
        <begin position="192"/>
        <end position="212"/>
    </location>
</feature>
<dbReference type="InterPro" id="IPR011701">
    <property type="entry name" value="MFS"/>
</dbReference>
<feature type="transmembrane region" description="Helical" evidence="6">
    <location>
        <begin position="296"/>
        <end position="317"/>
    </location>
</feature>
<evidence type="ECO:0000259" key="7">
    <source>
        <dbReference type="PROSITE" id="PS50850"/>
    </source>
</evidence>
<feature type="region of interest" description="Disordered" evidence="5">
    <location>
        <begin position="1"/>
        <end position="76"/>
    </location>
</feature>
<feature type="compositionally biased region" description="Low complexity" evidence="5">
    <location>
        <begin position="58"/>
        <end position="71"/>
    </location>
</feature>
<feature type="transmembrane region" description="Helical" evidence="6">
    <location>
        <begin position="99"/>
        <end position="125"/>
    </location>
</feature>
<evidence type="ECO:0000313" key="9">
    <source>
        <dbReference type="Proteomes" id="UP000015241"/>
    </source>
</evidence>
<keyword evidence="9" id="KW-1185">Reference proteome</keyword>
<feature type="compositionally biased region" description="Low complexity" evidence="5">
    <location>
        <begin position="13"/>
        <end position="23"/>
    </location>
</feature>
<dbReference type="GO" id="GO:0022857">
    <property type="term" value="F:transmembrane transporter activity"/>
    <property type="evidence" value="ECO:0007669"/>
    <property type="project" value="InterPro"/>
</dbReference>
<name>S8DV53_FOMSC</name>
<feature type="transmembrane region" description="Helical" evidence="6">
    <location>
        <begin position="460"/>
        <end position="481"/>
    </location>
</feature>
<comment type="subcellular location">
    <subcellularLocation>
        <location evidence="1">Membrane</location>
        <topology evidence="1">Multi-pass membrane protein</topology>
    </subcellularLocation>
</comment>
<dbReference type="PROSITE" id="PS50850">
    <property type="entry name" value="MFS"/>
    <property type="match status" value="1"/>
</dbReference>
<dbReference type="OrthoDB" id="10021397at2759"/>
<reference evidence="8 9" key="1">
    <citation type="journal article" date="2012" name="Science">
        <title>The Paleozoic origin of enzymatic lignin decomposition reconstructed from 31 fungal genomes.</title>
        <authorList>
            <person name="Floudas D."/>
            <person name="Binder M."/>
            <person name="Riley R."/>
            <person name="Barry K."/>
            <person name="Blanchette R.A."/>
            <person name="Henrissat B."/>
            <person name="Martinez A.T."/>
            <person name="Otillar R."/>
            <person name="Spatafora J.W."/>
            <person name="Yadav J.S."/>
            <person name="Aerts A."/>
            <person name="Benoit I."/>
            <person name="Boyd A."/>
            <person name="Carlson A."/>
            <person name="Copeland A."/>
            <person name="Coutinho P.M."/>
            <person name="de Vries R.P."/>
            <person name="Ferreira P."/>
            <person name="Findley K."/>
            <person name="Foster B."/>
            <person name="Gaskell J."/>
            <person name="Glotzer D."/>
            <person name="Gorecki P."/>
            <person name="Heitman J."/>
            <person name="Hesse C."/>
            <person name="Hori C."/>
            <person name="Igarashi K."/>
            <person name="Jurgens J.A."/>
            <person name="Kallen N."/>
            <person name="Kersten P."/>
            <person name="Kohler A."/>
            <person name="Kuees U."/>
            <person name="Kumar T.K.A."/>
            <person name="Kuo A."/>
            <person name="LaButti K."/>
            <person name="Larrondo L.F."/>
            <person name="Lindquist E."/>
            <person name="Ling A."/>
            <person name="Lombard V."/>
            <person name="Lucas S."/>
            <person name="Lundell T."/>
            <person name="Martin R."/>
            <person name="McLaughlin D.J."/>
            <person name="Morgenstern I."/>
            <person name="Morin E."/>
            <person name="Murat C."/>
            <person name="Nagy L.G."/>
            <person name="Nolan M."/>
            <person name="Ohm R.A."/>
            <person name="Patyshakuliyeva A."/>
            <person name="Rokas A."/>
            <person name="Ruiz-Duenas F.J."/>
            <person name="Sabat G."/>
            <person name="Salamov A."/>
            <person name="Samejima M."/>
            <person name="Schmutz J."/>
            <person name="Slot J.C."/>
            <person name="St John F."/>
            <person name="Stenlid J."/>
            <person name="Sun H."/>
            <person name="Sun S."/>
            <person name="Syed K."/>
            <person name="Tsang A."/>
            <person name="Wiebenga A."/>
            <person name="Young D."/>
            <person name="Pisabarro A."/>
            <person name="Eastwood D.C."/>
            <person name="Martin F."/>
            <person name="Cullen D."/>
            <person name="Grigoriev I.V."/>
            <person name="Hibbett D.S."/>
        </authorList>
    </citation>
    <scope>NUCLEOTIDE SEQUENCE</scope>
    <source>
        <strain evidence="9">FP-58527</strain>
    </source>
</reference>
<feature type="transmembrane region" description="Helical" evidence="6">
    <location>
        <begin position="493"/>
        <end position="518"/>
    </location>
</feature>
<feature type="transmembrane region" description="Helical" evidence="6">
    <location>
        <begin position="367"/>
        <end position="387"/>
    </location>
</feature>
<dbReference type="PANTHER" id="PTHR23501:SF198">
    <property type="entry name" value="AZOLE RESISTANCE PROTEIN 1-RELATED"/>
    <property type="match status" value="1"/>
</dbReference>
<dbReference type="InParanoid" id="S8DV53"/>
<evidence type="ECO:0000256" key="4">
    <source>
        <dbReference type="ARBA" id="ARBA00023136"/>
    </source>
</evidence>
<dbReference type="InterPro" id="IPR020846">
    <property type="entry name" value="MFS_dom"/>
</dbReference>
<feature type="domain" description="Major facilitator superfamily (MFS) profile" evidence="7">
    <location>
        <begin position="102"/>
        <end position="555"/>
    </location>
</feature>
<proteinExistence type="predicted"/>
<evidence type="ECO:0000313" key="8">
    <source>
        <dbReference type="EMBL" id="EPS96462.1"/>
    </source>
</evidence>
<feature type="transmembrane region" description="Helical" evidence="6">
    <location>
        <begin position="323"/>
        <end position="346"/>
    </location>
</feature>
<sequence length="608" mass="64894">MRNSPPVYEPPATTSIDLSTDSTLQRDSADTDVASPSDLEKTRVEQQAEGVQELNRKSAMSASGTMMSTMTDPETAMPEKGEVAAQQRNESEMLTGTRLWTLFGSMVLTVFLTSLDGTIVATALPRIVSQFDALNDATWVAVAYMLTRTALMLVIGQLVSVVPLKGLYLLCVVFFEGGSALCGAAPNIITLIVGRAIAGIGSSGITVCYIAAIVNFTALTLRPMLLAGLSAVLAIATICGPLLGGAFTDHISWRWCFFINLPFGGIAVVAIFLCMPNRPVAHGADQSLFSRLRTGIDWLGCLLTVGLTVCLLLAMQWGGVTYAWSSAIIIALFVVFAVLLVLLCFWQLHYGKRSLIPPMMLTRRTQIFASLEVCFLQAALTIAVYYLPEWYQIRGSSPIGAAVNMMAFMLSYLISSVVASTIVSRVGYYWPFLVFSPLVGIPGAALLWHAGPSTPSGALIGYQILMGVGVGGAFSSTSVAVQCDWQDVTRRSTLATTISASLPTFMGFIGGIIGLSLAGTLFDNSLGTHVAAVPNIPPSVVAAVLESIEAIPRIPEPLRSEVIEAALQAVRPTWLLVLGSVALASICGVFVKNHNVKERAKLEPVERD</sequence>
<feature type="transmembrane region" description="Helical" evidence="6">
    <location>
        <begin position="399"/>
        <end position="419"/>
    </location>
</feature>
<accession>S8DV53</accession>
<feature type="transmembrane region" description="Helical" evidence="6">
    <location>
        <begin position="137"/>
        <end position="155"/>
    </location>
</feature>
<keyword evidence="3 6" id="KW-1133">Transmembrane helix</keyword>
<evidence type="ECO:0000256" key="6">
    <source>
        <dbReference type="SAM" id="Phobius"/>
    </source>
</evidence>
<dbReference type="CDD" id="cd17502">
    <property type="entry name" value="MFS_Azr1_MDR_like"/>
    <property type="match status" value="1"/>
</dbReference>
<dbReference type="AlphaFoldDB" id="S8DV53"/>
<feature type="transmembrane region" description="Helical" evidence="6">
    <location>
        <begin position="167"/>
        <end position="186"/>
    </location>
</feature>
<dbReference type="eggNOG" id="KOG0254">
    <property type="taxonomic scope" value="Eukaryota"/>
</dbReference>
<evidence type="ECO:0000256" key="5">
    <source>
        <dbReference type="SAM" id="MobiDB-lite"/>
    </source>
</evidence>
<dbReference type="Gene3D" id="1.20.1250.20">
    <property type="entry name" value="MFS general substrate transporter like domains"/>
    <property type="match status" value="2"/>
</dbReference>
<protein>
    <recommendedName>
        <fullName evidence="7">Major facilitator superfamily (MFS) profile domain-containing protein</fullName>
    </recommendedName>
</protein>
<evidence type="ECO:0000256" key="1">
    <source>
        <dbReference type="ARBA" id="ARBA00004141"/>
    </source>
</evidence>
<dbReference type="SUPFAM" id="SSF103473">
    <property type="entry name" value="MFS general substrate transporter"/>
    <property type="match status" value="2"/>
</dbReference>
<evidence type="ECO:0000256" key="2">
    <source>
        <dbReference type="ARBA" id="ARBA00022692"/>
    </source>
</evidence>
<dbReference type="Proteomes" id="UP000015241">
    <property type="component" value="Unassembled WGS sequence"/>
</dbReference>
<dbReference type="EMBL" id="KE504188">
    <property type="protein sequence ID" value="EPS96462.1"/>
    <property type="molecule type" value="Genomic_DNA"/>
</dbReference>
<dbReference type="GO" id="GO:0005886">
    <property type="term" value="C:plasma membrane"/>
    <property type="evidence" value="ECO:0007669"/>
    <property type="project" value="TreeGrafter"/>
</dbReference>
<keyword evidence="4 6" id="KW-0472">Membrane</keyword>
<feature type="transmembrane region" description="Helical" evidence="6">
    <location>
        <begin position="252"/>
        <end position="275"/>
    </location>
</feature>
<feature type="transmembrane region" description="Helical" evidence="6">
    <location>
        <begin position="573"/>
        <end position="591"/>
    </location>
</feature>
<keyword evidence="2 6" id="KW-0812">Transmembrane</keyword>
<feature type="transmembrane region" description="Helical" evidence="6">
    <location>
        <begin position="224"/>
        <end position="246"/>
    </location>
</feature>
<dbReference type="Pfam" id="PF07690">
    <property type="entry name" value="MFS_1"/>
    <property type="match status" value="1"/>
</dbReference>